<evidence type="ECO:0000313" key="7">
    <source>
        <dbReference type="EMBL" id="CCX30997.1"/>
    </source>
</evidence>
<dbReference type="Proteomes" id="UP000018144">
    <property type="component" value="Unassembled WGS sequence"/>
</dbReference>
<dbReference type="GO" id="GO:0005829">
    <property type="term" value="C:cytosol"/>
    <property type="evidence" value="ECO:0007669"/>
    <property type="project" value="TreeGrafter"/>
</dbReference>
<feature type="region of interest" description="Disordered" evidence="5">
    <location>
        <begin position="679"/>
        <end position="716"/>
    </location>
</feature>
<dbReference type="PANTHER" id="PTHR13430:SF4">
    <property type="entry name" value="AUTOPHAGY-RELATED PROTEIN 13"/>
    <property type="match status" value="1"/>
</dbReference>
<feature type="compositionally biased region" description="Low complexity" evidence="5">
    <location>
        <begin position="576"/>
        <end position="592"/>
    </location>
</feature>
<proteinExistence type="inferred from homology"/>
<dbReference type="GO" id="GO:0000407">
    <property type="term" value="C:phagophore assembly site"/>
    <property type="evidence" value="ECO:0007669"/>
    <property type="project" value="TreeGrafter"/>
</dbReference>
<feature type="compositionally biased region" description="Low complexity" evidence="5">
    <location>
        <begin position="43"/>
        <end position="60"/>
    </location>
</feature>
<reference evidence="7 8" key="1">
    <citation type="journal article" date="2013" name="PLoS Genet.">
        <title>The genome and development-dependent transcriptomes of Pyronema confluens: a window into fungal evolution.</title>
        <authorList>
            <person name="Traeger S."/>
            <person name="Altegoer F."/>
            <person name="Freitag M."/>
            <person name="Gabaldon T."/>
            <person name="Kempken F."/>
            <person name="Kumar A."/>
            <person name="Marcet-Houben M."/>
            <person name="Poggeler S."/>
            <person name="Stajich J.E."/>
            <person name="Nowrousian M."/>
        </authorList>
    </citation>
    <scope>NUCLEOTIDE SEQUENCE [LARGE SCALE GENOMIC DNA]</scope>
    <source>
        <strain evidence="8">CBS 100304</strain>
        <tissue evidence="7">Vegetative mycelium</tissue>
    </source>
</reference>
<feature type="compositionally biased region" description="Low complexity" evidence="5">
    <location>
        <begin position="824"/>
        <end position="847"/>
    </location>
</feature>
<dbReference type="GO" id="GO:0034727">
    <property type="term" value="P:piecemeal microautophagy of the nucleus"/>
    <property type="evidence" value="ECO:0007669"/>
    <property type="project" value="TreeGrafter"/>
</dbReference>
<dbReference type="PANTHER" id="PTHR13430">
    <property type="match status" value="1"/>
</dbReference>
<keyword evidence="3 4" id="KW-0072">Autophagy</keyword>
<dbReference type="eggNOG" id="KOG4573">
    <property type="taxonomic scope" value="Eukaryota"/>
</dbReference>
<dbReference type="Gene3D" id="6.10.140.1900">
    <property type="match status" value="1"/>
</dbReference>
<feature type="region of interest" description="Disordered" evidence="5">
    <location>
        <begin position="908"/>
        <end position="927"/>
    </location>
</feature>
<gene>
    <name evidence="7" type="ORF">PCON_09673</name>
</gene>
<protein>
    <recommendedName>
        <fullName evidence="2 4">Autophagy-related protein 13</fullName>
    </recommendedName>
</protein>
<feature type="region of interest" description="Disordered" evidence="5">
    <location>
        <begin position="358"/>
        <end position="508"/>
    </location>
</feature>
<organism evidence="7 8">
    <name type="scientific">Pyronema omphalodes (strain CBS 100304)</name>
    <name type="common">Pyronema confluens</name>
    <dbReference type="NCBI Taxonomy" id="1076935"/>
    <lineage>
        <taxon>Eukaryota</taxon>
        <taxon>Fungi</taxon>
        <taxon>Dikarya</taxon>
        <taxon>Ascomycota</taxon>
        <taxon>Pezizomycotina</taxon>
        <taxon>Pezizomycetes</taxon>
        <taxon>Pezizales</taxon>
        <taxon>Pyronemataceae</taxon>
        <taxon>Pyronema</taxon>
    </lineage>
</organism>
<feature type="region of interest" description="Disordered" evidence="5">
    <location>
        <begin position="553"/>
        <end position="614"/>
    </location>
</feature>
<sequence length="927" mass="100623">MYTTDRWGAPSRRRTPQQSQQSDSYDISPQSLSRPSTGNQYYGMDGSSSSGGFSQIPSGGLNSRPASGGYNDSEQSGGGGAGGQRDPHVKINQIVQAFFWKAAMIIIERRIPTAPYISNRTGEKMINRWFNIELDEIDTLKKDCEYWRHEDAYSHPKPMIVEVYLDTSELSATQALVILDSRGSRWNVNEALESAASRAGLNMSYKGGPIVLERWKIALSPPHDINPTMEAPSVYKQAIILFRTLWSYINLMPVWKFKKKLAKTVLHSSTLKLGIRIMNSDEHAEASRRWDGLRVPLFPGESNQVTEEHAFEKVESPAGNMNISVSFRRNCDFKVDESEALLSSQFINLDEHYFRPTRHQRTASQPTNFPPPPRLSGEPGSLPAHLASRESPYSNPQHHYGSLSSFHNNHNTGTSASPLSQLRGIDMHRTASSNGSPASAMRSVNGSNSSLPRGATGTDPKPADRRASISSSFQPFKAPSLSSSPAPGTDYAPARMGTPASLRSRGGVGGVSGTSYGITGSGASYTAGGIYKPSTPDHQPGIPISSQPMTRIASSFGSRRPRNISTSAREADDNNSSGGASYSSSMAAPGSGLYSNPNNSNPYTTGSGGGANPLSFEEDLEITAFLNLMADGQKTQLKSFGPGAAKTRQTELDSLSKFREMRDSQAVLADSMNSSVLLQQQQPAGSVGSGAGGSSLGKTPHTPIIPSRLSNHTAPLDIPTSPRFMGPRRANSMNQQSKDFDGFGNSGEGYAGRASVSLGDRGVIRHAAGAGGLMMDPDTVDAETREREMRNNDADVEQQLRQATGTALPELPTQRTSLVNNPHRASTGSSFSRGRFQGSARGWGAAAGDRRTPSWSARAGQEQEDELLFAMSEMNVEGRRSTEQQLQQLQLGEEQYIDRIKSRQQEVRQREFDEAQALSQKRGDIWQ</sequence>
<dbReference type="InterPro" id="IPR018731">
    <property type="entry name" value="Atg13_N"/>
</dbReference>
<dbReference type="InterPro" id="IPR040182">
    <property type="entry name" value="ATG13"/>
</dbReference>
<dbReference type="GO" id="GO:1990316">
    <property type="term" value="C:Atg1/ULK1 kinase complex"/>
    <property type="evidence" value="ECO:0007669"/>
    <property type="project" value="InterPro"/>
</dbReference>
<evidence type="ECO:0000256" key="5">
    <source>
        <dbReference type="SAM" id="MobiDB-lite"/>
    </source>
</evidence>
<evidence type="ECO:0000313" key="8">
    <source>
        <dbReference type="Proteomes" id="UP000018144"/>
    </source>
</evidence>
<feature type="compositionally biased region" description="Polar residues" evidence="5">
    <location>
        <begin position="391"/>
        <end position="420"/>
    </location>
</feature>
<dbReference type="OMA" id="FHQVGPT"/>
<dbReference type="STRING" id="1076935.U4LHI4"/>
<dbReference type="EMBL" id="HF935505">
    <property type="protein sequence ID" value="CCX30997.1"/>
    <property type="molecule type" value="Genomic_DNA"/>
</dbReference>
<evidence type="ECO:0000256" key="1">
    <source>
        <dbReference type="ARBA" id="ARBA00005246"/>
    </source>
</evidence>
<evidence type="ECO:0000256" key="2">
    <source>
        <dbReference type="ARBA" id="ARBA00013801"/>
    </source>
</evidence>
<feature type="region of interest" description="Disordered" evidence="5">
    <location>
        <begin position="817"/>
        <end position="859"/>
    </location>
</feature>
<dbReference type="GO" id="GO:0000423">
    <property type="term" value="P:mitophagy"/>
    <property type="evidence" value="ECO:0007669"/>
    <property type="project" value="TreeGrafter"/>
</dbReference>
<keyword evidence="8" id="KW-1185">Reference proteome</keyword>
<feature type="domain" description="Autophagy-related protein 13 N-terminal" evidence="6">
    <location>
        <begin position="95"/>
        <end position="333"/>
    </location>
</feature>
<name>U4LHI4_PYROM</name>
<comment type="similarity">
    <text evidence="1 4">Belongs to the ATG13 family. Fungi subfamily.</text>
</comment>
<evidence type="ECO:0000256" key="3">
    <source>
        <dbReference type="ARBA" id="ARBA00023006"/>
    </source>
</evidence>
<feature type="compositionally biased region" description="Polar residues" evidence="5">
    <location>
        <begin position="553"/>
        <end position="568"/>
    </location>
</feature>
<dbReference type="Gene3D" id="3.30.900.10">
    <property type="entry name" value="HORMA domain"/>
    <property type="match status" value="1"/>
</dbReference>
<feature type="compositionally biased region" description="Low complexity" evidence="5">
    <location>
        <begin position="16"/>
        <end position="31"/>
    </location>
</feature>
<dbReference type="Pfam" id="PF10033">
    <property type="entry name" value="ATG13"/>
    <property type="match status" value="1"/>
</dbReference>
<feature type="compositionally biased region" description="Polar residues" evidence="5">
    <location>
        <begin position="468"/>
        <end position="486"/>
    </location>
</feature>
<evidence type="ECO:0000256" key="4">
    <source>
        <dbReference type="RuleBase" id="RU361214"/>
    </source>
</evidence>
<evidence type="ECO:0000259" key="6">
    <source>
        <dbReference type="Pfam" id="PF10033"/>
    </source>
</evidence>
<dbReference type="OrthoDB" id="70161at2759"/>
<feature type="region of interest" description="Disordered" evidence="5">
    <location>
        <begin position="1"/>
        <end position="87"/>
    </location>
</feature>
<dbReference type="AlphaFoldDB" id="U4LHI4"/>
<dbReference type="GO" id="GO:0034497">
    <property type="term" value="P:protein localization to phagophore assembly site"/>
    <property type="evidence" value="ECO:0007669"/>
    <property type="project" value="TreeGrafter"/>
</dbReference>
<dbReference type="InterPro" id="IPR036570">
    <property type="entry name" value="HORMA_dom_sf"/>
</dbReference>
<feature type="compositionally biased region" description="Polar residues" evidence="5">
    <location>
        <begin position="593"/>
        <end position="605"/>
    </location>
</feature>
<feature type="compositionally biased region" description="Polar residues" evidence="5">
    <location>
        <begin position="430"/>
        <end position="451"/>
    </location>
</feature>
<accession>U4LHI4</accession>